<evidence type="ECO:0000313" key="1">
    <source>
        <dbReference type="EMBL" id="MBC2593086.1"/>
    </source>
</evidence>
<evidence type="ECO:0000313" key="2">
    <source>
        <dbReference type="Proteomes" id="UP000546464"/>
    </source>
</evidence>
<dbReference type="EMBL" id="JACHVB010000012">
    <property type="protein sequence ID" value="MBC2593086.1"/>
    <property type="molecule type" value="Genomic_DNA"/>
</dbReference>
<protein>
    <submittedName>
        <fullName evidence="1">Protein tyrosine phosphatase</fullName>
    </submittedName>
</protein>
<comment type="caution">
    <text evidence="1">The sequence shown here is derived from an EMBL/GenBank/DDBJ whole genome shotgun (WGS) entry which is preliminary data.</text>
</comment>
<organism evidence="1 2">
    <name type="scientific">Ruficoccus amylovorans</name>
    <dbReference type="NCBI Taxonomy" id="1804625"/>
    <lineage>
        <taxon>Bacteria</taxon>
        <taxon>Pseudomonadati</taxon>
        <taxon>Verrucomicrobiota</taxon>
        <taxon>Opitutia</taxon>
        <taxon>Puniceicoccales</taxon>
        <taxon>Cerasicoccaceae</taxon>
        <taxon>Ruficoccus</taxon>
    </lineage>
</organism>
<keyword evidence="2" id="KW-1185">Reference proteome</keyword>
<dbReference type="Gene3D" id="3.40.50.2300">
    <property type="match status" value="1"/>
</dbReference>
<proteinExistence type="predicted"/>
<dbReference type="PIRSF" id="PIRSF029416">
    <property type="entry name" value="UCP029416_PTP"/>
    <property type="match status" value="1"/>
</dbReference>
<name>A0A842HBK1_9BACT</name>
<dbReference type="InterPro" id="IPR036196">
    <property type="entry name" value="Ptyr_pPase_sf"/>
</dbReference>
<dbReference type="RefSeq" id="WP_185674084.1">
    <property type="nucleotide sequence ID" value="NZ_JACHVB010000012.1"/>
</dbReference>
<dbReference type="InterPro" id="IPR016919">
    <property type="entry name" value="UCP029416_PTP"/>
</dbReference>
<dbReference type="AlphaFoldDB" id="A0A842HBK1"/>
<gene>
    <name evidence="1" type="ORF">H5P28_02315</name>
</gene>
<sequence length="121" mass="13908">MSEQPIRKLLFVCSMNKCRSLTAEKMLQRSDCYQVRSRGTAKGARIRLTDQDIGWADAIFTMEKKHTELIRTRFRTSGKPLTTLFIKDIYQPMEPALQDVLRTKLAAHILLPEAPESSLVR</sequence>
<dbReference type="SUPFAM" id="SSF52788">
    <property type="entry name" value="Phosphotyrosine protein phosphatases I"/>
    <property type="match status" value="1"/>
</dbReference>
<reference evidence="1 2" key="1">
    <citation type="submission" date="2020-07" db="EMBL/GenBank/DDBJ databases">
        <authorList>
            <person name="Feng X."/>
        </authorList>
    </citation>
    <scope>NUCLEOTIDE SEQUENCE [LARGE SCALE GENOMIC DNA]</scope>
    <source>
        <strain evidence="1 2">JCM31066</strain>
    </source>
</reference>
<accession>A0A842HBK1</accession>
<dbReference type="Proteomes" id="UP000546464">
    <property type="component" value="Unassembled WGS sequence"/>
</dbReference>